<dbReference type="GO" id="GO:0005886">
    <property type="term" value="C:plasma membrane"/>
    <property type="evidence" value="ECO:0007669"/>
    <property type="project" value="UniProtKB-SubCell"/>
</dbReference>
<feature type="transmembrane region" description="Helical" evidence="8">
    <location>
        <begin position="499"/>
        <end position="521"/>
    </location>
</feature>
<dbReference type="PROSITE" id="PS00217">
    <property type="entry name" value="SUGAR_TRANSPORT_2"/>
    <property type="match status" value="1"/>
</dbReference>
<dbReference type="NCBIfam" id="TIGR00879">
    <property type="entry name" value="SP"/>
    <property type="match status" value="1"/>
</dbReference>
<dbReference type="Gene3D" id="1.20.1250.20">
    <property type="entry name" value="MFS general substrate transporter like domains"/>
    <property type="match status" value="1"/>
</dbReference>
<proteinExistence type="inferred from homology"/>
<evidence type="ECO:0000256" key="3">
    <source>
        <dbReference type="ARBA" id="ARBA00022692"/>
    </source>
</evidence>
<evidence type="ECO:0000256" key="4">
    <source>
        <dbReference type="ARBA" id="ARBA00022989"/>
    </source>
</evidence>
<evidence type="ECO:0000256" key="6">
    <source>
        <dbReference type="ARBA" id="ARBA00023180"/>
    </source>
</evidence>
<gene>
    <name evidence="10" type="ORF">TKK_006192</name>
</gene>
<dbReference type="InterPro" id="IPR020846">
    <property type="entry name" value="MFS_dom"/>
</dbReference>
<feature type="transmembrane region" description="Helical" evidence="8">
    <location>
        <begin position="323"/>
        <end position="344"/>
    </location>
</feature>
<keyword evidence="2" id="KW-1003">Cell membrane</keyword>
<dbReference type="EMBL" id="JBJJXI010000051">
    <property type="protein sequence ID" value="KAL3400320.1"/>
    <property type="molecule type" value="Genomic_DNA"/>
</dbReference>
<evidence type="ECO:0000256" key="8">
    <source>
        <dbReference type="SAM" id="Phobius"/>
    </source>
</evidence>
<dbReference type="PANTHER" id="PTHR48021">
    <property type="match status" value="1"/>
</dbReference>
<name>A0ABD2X5E5_9HYME</name>
<protein>
    <recommendedName>
        <fullName evidence="9">Major facilitator superfamily (MFS) profile domain-containing protein</fullName>
    </recommendedName>
</protein>
<dbReference type="FunFam" id="1.20.1250.20:FF:000055">
    <property type="entry name" value="Facilitated trehalose transporter Tret1-2 homolog"/>
    <property type="match status" value="1"/>
</dbReference>
<comment type="similarity">
    <text evidence="7">Belongs to the major facilitator superfamily. Sugar transporter (TC 2.A.1.1) family. Trehalose transporter subfamily.</text>
</comment>
<evidence type="ECO:0000256" key="2">
    <source>
        <dbReference type="ARBA" id="ARBA00022475"/>
    </source>
</evidence>
<dbReference type="Proteomes" id="UP001627154">
    <property type="component" value="Unassembled WGS sequence"/>
</dbReference>
<feature type="transmembrane region" description="Helical" evidence="8">
    <location>
        <begin position="533"/>
        <end position="556"/>
    </location>
</feature>
<dbReference type="Pfam" id="PF00083">
    <property type="entry name" value="Sugar_tr"/>
    <property type="match status" value="1"/>
</dbReference>
<dbReference type="PROSITE" id="PS50850">
    <property type="entry name" value="MFS"/>
    <property type="match status" value="1"/>
</dbReference>
<comment type="subcellular location">
    <subcellularLocation>
        <location evidence="1">Cell membrane</location>
        <topology evidence="1">Multi-pass membrane protein</topology>
    </subcellularLocation>
</comment>
<evidence type="ECO:0000259" key="9">
    <source>
        <dbReference type="PROSITE" id="PS50850"/>
    </source>
</evidence>
<organism evidence="10 11">
    <name type="scientific">Trichogramma kaykai</name>
    <dbReference type="NCBI Taxonomy" id="54128"/>
    <lineage>
        <taxon>Eukaryota</taxon>
        <taxon>Metazoa</taxon>
        <taxon>Ecdysozoa</taxon>
        <taxon>Arthropoda</taxon>
        <taxon>Hexapoda</taxon>
        <taxon>Insecta</taxon>
        <taxon>Pterygota</taxon>
        <taxon>Neoptera</taxon>
        <taxon>Endopterygota</taxon>
        <taxon>Hymenoptera</taxon>
        <taxon>Apocrita</taxon>
        <taxon>Proctotrupomorpha</taxon>
        <taxon>Chalcidoidea</taxon>
        <taxon>Trichogrammatidae</taxon>
        <taxon>Trichogramma</taxon>
    </lineage>
</organism>
<dbReference type="PRINTS" id="PR00171">
    <property type="entry name" value="SUGRTRNSPORT"/>
</dbReference>
<dbReference type="InterPro" id="IPR044775">
    <property type="entry name" value="MFS_ERD6/Tret1-like"/>
</dbReference>
<feature type="transmembrane region" description="Helical" evidence="8">
    <location>
        <begin position="350"/>
        <end position="368"/>
    </location>
</feature>
<dbReference type="PROSITE" id="PS00216">
    <property type="entry name" value="SUGAR_TRANSPORT_1"/>
    <property type="match status" value="1"/>
</dbReference>
<evidence type="ECO:0000313" key="10">
    <source>
        <dbReference type="EMBL" id="KAL3400320.1"/>
    </source>
</evidence>
<feature type="transmembrane region" description="Helical" evidence="8">
    <location>
        <begin position="188"/>
        <end position="212"/>
    </location>
</feature>
<keyword evidence="11" id="KW-1185">Reference proteome</keyword>
<feature type="transmembrane region" description="Helical" evidence="8">
    <location>
        <begin position="602"/>
        <end position="620"/>
    </location>
</feature>
<keyword evidence="5 8" id="KW-0472">Membrane</keyword>
<dbReference type="SUPFAM" id="SSF103473">
    <property type="entry name" value="MFS general substrate transporter"/>
    <property type="match status" value="1"/>
</dbReference>
<feature type="transmembrane region" description="Helical" evidence="8">
    <location>
        <begin position="577"/>
        <end position="596"/>
    </location>
</feature>
<dbReference type="CDD" id="cd17358">
    <property type="entry name" value="MFS_GLUT6_8_Class3_like"/>
    <property type="match status" value="1"/>
</dbReference>
<comment type="caution">
    <text evidence="10">The sequence shown here is derived from an EMBL/GenBank/DDBJ whole genome shotgun (WGS) entry which is preliminary data.</text>
</comment>
<feature type="transmembrane region" description="Helical" evidence="8">
    <location>
        <begin position="290"/>
        <end position="311"/>
    </location>
</feature>
<keyword evidence="3 8" id="KW-0812">Transmembrane</keyword>
<reference evidence="10 11" key="1">
    <citation type="journal article" date="2024" name="bioRxiv">
        <title>A reference genome for Trichogramma kaykai: A tiny desert-dwelling parasitoid wasp with competing sex-ratio distorters.</title>
        <authorList>
            <person name="Culotta J."/>
            <person name="Lindsey A.R."/>
        </authorList>
    </citation>
    <scope>NUCLEOTIDE SEQUENCE [LARGE SCALE GENOMIC DNA]</scope>
    <source>
        <strain evidence="10 11">KSX58</strain>
    </source>
</reference>
<feature type="transmembrane region" description="Helical" evidence="8">
    <location>
        <begin position="237"/>
        <end position="257"/>
    </location>
</feature>
<evidence type="ECO:0000256" key="5">
    <source>
        <dbReference type="ARBA" id="ARBA00023136"/>
    </source>
</evidence>
<accession>A0ABD2X5E5</accession>
<dbReference type="InterPro" id="IPR003663">
    <property type="entry name" value="Sugar/inositol_transpt"/>
</dbReference>
<keyword evidence="4 8" id="KW-1133">Transmembrane helix</keyword>
<evidence type="ECO:0000256" key="7">
    <source>
        <dbReference type="ARBA" id="ARBA00024348"/>
    </source>
</evidence>
<dbReference type="InterPro" id="IPR036259">
    <property type="entry name" value="MFS_trans_sf"/>
</dbReference>
<dbReference type="InterPro" id="IPR050549">
    <property type="entry name" value="MFS_Trehalose_Transporter"/>
</dbReference>
<keyword evidence="6" id="KW-0325">Glycoprotein</keyword>
<sequence length="655" mass="72281">MANSNQNRRQIMQPWPLCLASMGRSKERSILPKYYTRVPQITRSQGGSSSLVQDCASNSTLLTNVSPFTSQAAGLGYDDDDLDVLNSIERVEAADEIAADKQHYYAENLRNNQQLAVLIDGSKIYDPLRKDHREIDYKQVVDPLLRRDEVASSDTRILMESQDFKDPKAATRLTKGITQFEKEKRTSYFWTQVLAAFSVSLGSMVVGFASSYTSPALTTMKDGNITSFRVDDETGSWIGSLMPLSALFGGIAGGPLIEYIGRRNTILFTAFPFIFSWLLIGLAVNVVMILLGRMIGGFAVGVISLSLPVYLGETIQPEVRGSLGLLPTAFGNIGILLCFTAGMYLDWWRLALLGALLPVPFALCMIIIPETPRWYISKGKTKRARKSLQWLRGKQADVSEELTTVEKMHVEAERQVSSQQGPFGELFKDTNLKPLLISLGLMFFQQMSGINAVIFYTVQIFEDAGSKLDPNISTIIVGIVNFGSTFVATTLIDRLGRKILLYTSSVSMIVSLASLGAFFFMKNHHMDVSAIGWLPLTSFVVYVIGFSLGFGPIPWLMMGEILPAKIRGSAASVATSFNWTCTFVVTKCFMNIVALIGQEGTFWLFMIICLLGLIFVIGFVPETSGRSLEEIERGLTGPVRRMSAVANIKPTPMAC</sequence>
<dbReference type="AlphaFoldDB" id="A0ABD2X5E5"/>
<evidence type="ECO:0000313" key="11">
    <source>
        <dbReference type="Proteomes" id="UP001627154"/>
    </source>
</evidence>
<feature type="transmembrane region" description="Helical" evidence="8">
    <location>
        <begin position="435"/>
        <end position="460"/>
    </location>
</feature>
<dbReference type="PANTHER" id="PTHR48021:SF96">
    <property type="entry name" value="FACILITATED TREHALOSE TRANSPORTER TRET1-1-RELATED"/>
    <property type="match status" value="1"/>
</dbReference>
<feature type="transmembrane region" description="Helical" evidence="8">
    <location>
        <begin position="264"/>
        <end position="284"/>
    </location>
</feature>
<dbReference type="InterPro" id="IPR005829">
    <property type="entry name" value="Sugar_transporter_CS"/>
</dbReference>
<feature type="transmembrane region" description="Helical" evidence="8">
    <location>
        <begin position="472"/>
        <end position="492"/>
    </location>
</feature>
<feature type="domain" description="Major facilitator superfamily (MFS) profile" evidence="9">
    <location>
        <begin position="195"/>
        <end position="624"/>
    </location>
</feature>
<evidence type="ECO:0000256" key="1">
    <source>
        <dbReference type="ARBA" id="ARBA00004651"/>
    </source>
</evidence>
<dbReference type="InterPro" id="IPR005828">
    <property type="entry name" value="MFS_sugar_transport-like"/>
</dbReference>